<dbReference type="InterPro" id="IPR004304">
    <property type="entry name" value="FmdA_AmdA"/>
</dbReference>
<dbReference type="GO" id="GO:0016811">
    <property type="term" value="F:hydrolase activity, acting on carbon-nitrogen (but not peptide) bonds, in linear amides"/>
    <property type="evidence" value="ECO:0007669"/>
    <property type="project" value="InterPro"/>
</dbReference>
<dbReference type="SUPFAM" id="SSF141130">
    <property type="entry name" value="Acetamidase/Formamidase-like"/>
    <property type="match status" value="1"/>
</dbReference>
<dbReference type="Gene3D" id="3.10.28.20">
    <property type="entry name" value="Acetamidase/Formamidase-like domains"/>
    <property type="match status" value="1"/>
</dbReference>
<organism evidence="1 2">
    <name type="scientific">Mesotoga prima</name>
    <dbReference type="NCBI Taxonomy" id="1184387"/>
    <lineage>
        <taxon>Bacteria</taxon>
        <taxon>Thermotogati</taxon>
        <taxon>Thermotogota</taxon>
        <taxon>Thermotogae</taxon>
        <taxon>Kosmotogales</taxon>
        <taxon>Kosmotogaceae</taxon>
        <taxon>Mesotoga</taxon>
    </lineage>
</organism>
<gene>
    <name evidence="1" type="ORF">XD94_0452</name>
</gene>
<dbReference type="EMBL" id="LGGP01000055">
    <property type="protein sequence ID" value="KUK81468.1"/>
    <property type="molecule type" value="Genomic_DNA"/>
</dbReference>
<comment type="caution">
    <text evidence="1">The sequence shown here is derived from an EMBL/GenBank/DDBJ whole genome shotgun (WGS) entry which is preliminary data.</text>
</comment>
<proteinExistence type="predicted"/>
<accession>A0A101HR33</accession>
<sequence>MLHRIGRDRVVYDMSPEHKPVLEVSPGDTVIVETEDCFCHKIVSESQTVGGDFDFTHVNPATGPIAVKGATPGDTIVVSIENIELDDQGVVETCPAWGPVKNVSKSCVTEIVKIQGNYASFMGERIEIKPMIGVIGNSPADKSIPCTTPGRHGGNLDTRDIVSGSRVYLPVFVKGGNLSLGDVHARMGDGEVGGSGIEIRALVRLTVDMDKMPVESPTVENDEAFYLLFSAKSLEEASHGAVKRAVEFIADWKSIPEEKAYMLASIACDLMISQVVNPLVTVRVRVPKVIL</sequence>
<dbReference type="PATRIC" id="fig|1184387.3.peg.787"/>
<dbReference type="Proteomes" id="UP000054092">
    <property type="component" value="Unassembled WGS sequence"/>
</dbReference>
<reference evidence="2" key="1">
    <citation type="journal article" date="2015" name="MBio">
        <title>Genome-Resolved Metagenomic Analysis Reveals Roles for Candidate Phyla and Other Microbial Community Members in Biogeochemical Transformations in Oil Reservoirs.</title>
        <authorList>
            <person name="Hu P."/>
            <person name="Tom L."/>
            <person name="Singh A."/>
            <person name="Thomas B.C."/>
            <person name="Baker B.J."/>
            <person name="Piceno Y.M."/>
            <person name="Andersen G.L."/>
            <person name="Banfield J.F."/>
        </authorList>
    </citation>
    <scope>NUCLEOTIDE SEQUENCE [LARGE SCALE GENOMIC DNA]</scope>
</reference>
<dbReference type="Gene3D" id="2.40.10.120">
    <property type="match status" value="1"/>
</dbReference>
<dbReference type="PANTHER" id="PTHR31891">
    <property type="entry name" value="FORMAMIDASE C869.04-RELATED"/>
    <property type="match status" value="1"/>
</dbReference>
<evidence type="ECO:0000313" key="2">
    <source>
        <dbReference type="Proteomes" id="UP000054092"/>
    </source>
</evidence>
<dbReference type="PANTHER" id="PTHR31891:SF1">
    <property type="entry name" value="FORMAMIDASE C869.04-RELATED"/>
    <property type="match status" value="1"/>
</dbReference>
<name>A0A101HR33_9BACT</name>
<evidence type="ECO:0000313" key="1">
    <source>
        <dbReference type="EMBL" id="KUK81468.1"/>
    </source>
</evidence>
<protein>
    <submittedName>
        <fullName evidence="1">Acetamidase/Formamidase</fullName>
    </submittedName>
</protein>
<dbReference type="AlphaFoldDB" id="A0A101HR33"/>
<dbReference type="Pfam" id="PF03069">
    <property type="entry name" value="FmdA_AmdA"/>
    <property type="match status" value="2"/>
</dbReference>
<dbReference type="Gene3D" id="2.60.120.580">
    <property type="entry name" value="Acetamidase/Formamidase-like domains"/>
    <property type="match status" value="1"/>
</dbReference>